<evidence type="ECO:0000313" key="1">
    <source>
        <dbReference type="EMBL" id="CAH1243066.1"/>
    </source>
</evidence>
<name>A0A8J9YWF2_BRALA</name>
<dbReference type="EMBL" id="OV696698">
    <property type="protein sequence ID" value="CAH1243066.1"/>
    <property type="molecule type" value="Genomic_DNA"/>
</dbReference>
<dbReference type="Pfam" id="PF14651">
    <property type="entry name" value="Lipocalin_7"/>
    <property type="match status" value="1"/>
</dbReference>
<dbReference type="CDD" id="cd00742">
    <property type="entry name" value="FABP"/>
    <property type="match status" value="1"/>
</dbReference>
<sequence>MPFDLEKISGTYTITGQSDNFGEIMQKLGVPPDALKKLLASEITKEVTVTGNTFTDKTIFGRECANTHTLGEESEETDAAGHKRKVTYTMEGDYLVYVYPDYDGNGLIVRQTLKWTDDKTILHGYKVGDQEGWTEAQKI</sequence>
<dbReference type="SUPFAM" id="SSF50814">
    <property type="entry name" value="Lipocalins"/>
    <property type="match status" value="1"/>
</dbReference>
<accession>A0A8J9YWF2</accession>
<gene>
    <name evidence="1" type="primary">Hypp7028</name>
    <name evidence="1" type="ORF">BLAG_LOCUS6183</name>
</gene>
<dbReference type="InterPro" id="IPR012674">
    <property type="entry name" value="Calycin"/>
</dbReference>
<protein>
    <submittedName>
        <fullName evidence="1">Hypp7028 protein</fullName>
    </submittedName>
</protein>
<evidence type="ECO:0000313" key="2">
    <source>
        <dbReference type="Proteomes" id="UP000838412"/>
    </source>
</evidence>
<dbReference type="Proteomes" id="UP000838412">
    <property type="component" value="Chromosome 13"/>
</dbReference>
<organism evidence="1 2">
    <name type="scientific">Branchiostoma lanceolatum</name>
    <name type="common">Common lancelet</name>
    <name type="synonym">Amphioxus lanceolatum</name>
    <dbReference type="NCBI Taxonomy" id="7740"/>
    <lineage>
        <taxon>Eukaryota</taxon>
        <taxon>Metazoa</taxon>
        <taxon>Chordata</taxon>
        <taxon>Cephalochordata</taxon>
        <taxon>Leptocardii</taxon>
        <taxon>Amphioxiformes</taxon>
        <taxon>Branchiostomatidae</taxon>
        <taxon>Branchiostoma</taxon>
    </lineage>
</organism>
<proteinExistence type="predicted"/>
<keyword evidence="2" id="KW-1185">Reference proteome</keyword>
<dbReference type="OrthoDB" id="10281670at2759"/>
<dbReference type="AlphaFoldDB" id="A0A8J9YWF2"/>
<reference evidence="1" key="1">
    <citation type="submission" date="2022-01" db="EMBL/GenBank/DDBJ databases">
        <authorList>
            <person name="Braso-Vives M."/>
        </authorList>
    </citation>
    <scope>NUCLEOTIDE SEQUENCE</scope>
</reference>
<dbReference type="Gene3D" id="2.40.128.20">
    <property type="match status" value="1"/>
</dbReference>